<dbReference type="eggNOG" id="COG3501">
    <property type="taxonomic scope" value="Bacteria"/>
</dbReference>
<protein>
    <recommendedName>
        <fullName evidence="3">Gp5/Type VI secretion system Vgr protein OB-fold domain-containing protein</fullName>
    </recommendedName>
</protein>
<dbReference type="NCBIfam" id="TIGR01646">
    <property type="entry name" value="vgr_GE"/>
    <property type="match status" value="1"/>
</dbReference>
<comment type="similarity">
    <text evidence="1">Belongs to the VgrG protein family.</text>
</comment>
<evidence type="ECO:0000313" key="4">
    <source>
        <dbReference type="EMBL" id="CAN98681.1"/>
    </source>
</evidence>
<dbReference type="InterPro" id="IPR037026">
    <property type="entry name" value="Vgr_OB-fold_dom_sf"/>
</dbReference>
<feature type="compositionally biased region" description="Polar residues" evidence="2">
    <location>
        <begin position="245"/>
        <end position="263"/>
    </location>
</feature>
<feature type="compositionally biased region" description="Basic and acidic residues" evidence="2">
    <location>
        <begin position="206"/>
        <end position="216"/>
    </location>
</feature>
<organism evidence="4 5">
    <name type="scientific">Sorangium cellulosum (strain So ce56)</name>
    <name type="common">Polyangium cellulosum (strain So ce56)</name>
    <dbReference type="NCBI Taxonomy" id="448385"/>
    <lineage>
        <taxon>Bacteria</taxon>
        <taxon>Pseudomonadati</taxon>
        <taxon>Myxococcota</taxon>
        <taxon>Polyangia</taxon>
        <taxon>Polyangiales</taxon>
        <taxon>Polyangiaceae</taxon>
        <taxon>Sorangium</taxon>
    </lineage>
</organism>
<feature type="domain" description="Gp5/Type VI secretion system Vgr protein OB-fold" evidence="3">
    <location>
        <begin position="721"/>
        <end position="785"/>
    </location>
</feature>
<feature type="compositionally biased region" description="Polar residues" evidence="2">
    <location>
        <begin position="89"/>
        <end position="98"/>
    </location>
</feature>
<evidence type="ECO:0000256" key="1">
    <source>
        <dbReference type="ARBA" id="ARBA00005558"/>
    </source>
</evidence>
<reference evidence="4 5" key="1">
    <citation type="journal article" date="2007" name="Nat. Biotechnol.">
        <title>Complete genome sequence of the myxobacterium Sorangium cellulosum.</title>
        <authorList>
            <person name="Schneiker S."/>
            <person name="Perlova O."/>
            <person name="Kaiser O."/>
            <person name="Gerth K."/>
            <person name="Alici A."/>
            <person name="Altmeyer M.O."/>
            <person name="Bartels D."/>
            <person name="Bekel T."/>
            <person name="Beyer S."/>
            <person name="Bode E."/>
            <person name="Bode H.B."/>
            <person name="Bolten C.J."/>
            <person name="Choudhuri J.V."/>
            <person name="Doss S."/>
            <person name="Elnakady Y.A."/>
            <person name="Frank B."/>
            <person name="Gaigalat L."/>
            <person name="Goesmann A."/>
            <person name="Groeger C."/>
            <person name="Gross F."/>
            <person name="Jelsbak L."/>
            <person name="Jelsbak L."/>
            <person name="Kalinowski J."/>
            <person name="Kegler C."/>
            <person name="Knauber T."/>
            <person name="Konietzny S."/>
            <person name="Kopp M."/>
            <person name="Krause L."/>
            <person name="Krug D."/>
            <person name="Linke B."/>
            <person name="Mahmud T."/>
            <person name="Martinez-Arias R."/>
            <person name="McHardy A.C."/>
            <person name="Merai M."/>
            <person name="Meyer F."/>
            <person name="Mormann S."/>
            <person name="Munoz-Dorado J."/>
            <person name="Perez J."/>
            <person name="Pradella S."/>
            <person name="Rachid S."/>
            <person name="Raddatz G."/>
            <person name="Rosenau F."/>
            <person name="Rueckert C."/>
            <person name="Sasse F."/>
            <person name="Scharfe M."/>
            <person name="Schuster S.C."/>
            <person name="Suen G."/>
            <person name="Treuner-Lange A."/>
            <person name="Velicer G.J."/>
            <person name="Vorholter F.-J."/>
            <person name="Weissman K.J."/>
            <person name="Welch R.D."/>
            <person name="Wenzel S.C."/>
            <person name="Whitworth D.E."/>
            <person name="Wilhelm S."/>
            <person name="Wittmann C."/>
            <person name="Bloecker H."/>
            <person name="Puehler A."/>
            <person name="Mueller R."/>
        </authorList>
    </citation>
    <scope>NUCLEOTIDE SEQUENCE [LARGE SCALE GENOMIC DNA]</scope>
    <source>
        <strain evidence="5">So ce56</strain>
    </source>
</reference>
<dbReference type="Proteomes" id="UP000002139">
    <property type="component" value="Chromosome"/>
</dbReference>
<dbReference type="Gene3D" id="2.30.110.50">
    <property type="match status" value="1"/>
</dbReference>
<gene>
    <name evidence="4" type="ordered locus">sce8511</name>
</gene>
<dbReference type="InterPro" id="IPR017847">
    <property type="entry name" value="T6SS_RhsGE_Vgr_subset"/>
</dbReference>
<evidence type="ECO:0000259" key="3">
    <source>
        <dbReference type="Pfam" id="PF04717"/>
    </source>
</evidence>
<name>A9FYV0_SORC5</name>
<dbReference type="Gene3D" id="3.55.50.10">
    <property type="entry name" value="Baseplate protein-like domains"/>
    <property type="match status" value="1"/>
</dbReference>
<proteinExistence type="inferred from homology"/>
<feature type="compositionally biased region" description="Polar residues" evidence="2">
    <location>
        <begin position="9"/>
        <end position="19"/>
    </location>
</feature>
<dbReference type="Pfam" id="PF05954">
    <property type="entry name" value="Phage_GPD"/>
    <property type="match status" value="1"/>
</dbReference>
<dbReference type="AlphaFoldDB" id="A9FYV0"/>
<dbReference type="InterPro" id="IPR006531">
    <property type="entry name" value="Gp5/Vgr_OB"/>
</dbReference>
<sequence length="818" mass="88591">MTTRRPSDSDAPQQETLSHVTDDDSTRTASRLADSDAPQQETLSHVTNVEPTKTVSRLADSDAPQQETLSHVTNDEPTKTVSRLADSGAPQQETLSHVTNDEPTKTVSRLADSGAPRQETLSHVTKLEPTRTASRLGDSGAPQQETLSHVTKLEPTKTVSRLGDSDAPQQETPSPVTKLEPTRSVRRLADSDAPQQETPSPVTKLEPTRSVRRLADSDAPQQETPSPVTKLEPTRSVRRLADSDAPQQETPSPVTNVEPTTTMRRLAVSGAPRQETPSPVTNVEPTKTVSRLADSDAPRQETPSPVTNDGSTTTMSRLAVSSAPRQETLSQVTKEGSTGTASGLADLLNIRLELSGFSSDLLQVSRLSGREAISQLFTFDVEVVCPSDAGVDGQTFTGESVAIVFEQNRVEVRRVHGMVAEVHDMLANLRDHRAYRLHIVPRAYRLALVETTEISMNKAVPDLIKQKLELVGLSGSDVELRLTGTYAPREFVVQYQETDLAFISRLAEHAGISFFFEHQDGQDTMVFTDGAGFEPAAGAESVQFRENSDTRDVFELEARSRLVPSVYVARDYNYRQPMLDLTSEHVLPTGYAGGVIEYGGHYKTPAEGKALAQVRAEERQATQLVYAGRSAVCGLGAGARSTLEGHPNLESLDLLFVEVEHRATLLTGRDEPRRYVNTFRAIPGKNTYRPPRVTPAPRIAGVVTGIVDAGPGGGGNNAQIDDQGRYMVRFLFDTGAAGGVSSRPVRMLQNHAGANYGTHFPLKPGTEVLIAFVNGDPDRPVIVGAAPNPLTPSPVNSANRSTHRIKTQGGIVFDLVDE</sequence>
<dbReference type="KEGG" id="scl:sce8511"/>
<feature type="compositionally biased region" description="Basic and acidic residues" evidence="2">
    <location>
        <begin position="232"/>
        <end position="242"/>
    </location>
</feature>
<evidence type="ECO:0000256" key="2">
    <source>
        <dbReference type="SAM" id="MobiDB-lite"/>
    </source>
</evidence>
<dbReference type="Gene3D" id="4.10.220.110">
    <property type="match status" value="1"/>
</dbReference>
<feature type="compositionally biased region" description="Polar residues" evidence="2">
    <location>
        <begin position="275"/>
        <end position="289"/>
    </location>
</feature>
<dbReference type="NCBIfam" id="TIGR03361">
    <property type="entry name" value="VI_Rhs_Vgr"/>
    <property type="match status" value="1"/>
</dbReference>
<feature type="region of interest" description="Disordered" evidence="2">
    <location>
        <begin position="1"/>
        <end position="340"/>
    </location>
</feature>
<keyword evidence="5" id="KW-1185">Reference proteome</keyword>
<feature type="compositionally biased region" description="Polar residues" evidence="2">
    <location>
        <begin position="63"/>
        <end position="72"/>
    </location>
</feature>
<dbReference type="SUPFAM" id="SSF69279">
    <property type="entry name" value="Phage tail proteins"/>
    <property type="match status" value="2"/>
</dbReference>
<feature type="compositionally biased region" description="Polar residues" evidence="2">
    <location>
        <begin position="301"/>
        <end position="316"/>
    </location>
</feature>
<accession>A9FYV0</accession>
<dbReference type="InterPro" id="IPR006533">
    <property type="entry name" value="T6SS_Vgr_RhsGE"/>
</dbReference>
<dbReference type="Gene3D" id="2.40.50.230">
    <property type="entry name" value="Gp5 N-terminal domain"/>
    <property type="match status" value="1"/>
</dbReference>
<feature type="compositionally biased region" description="Basic and acidic residues" evidence="2">
    <location>
        <begin position="180"/>
        <end position="190"/>
    </location>
</feature>
<dbReference type="STRING" id="448385.sce8511"/>
<dbReference type="HOGENOM" id="CLU_345420_0_0_7"/>
<feature type="compositionally biased region" description="Polar residues" evidence="2">
    <location>
        <begin position="37"/>
        <end position="55"/>
    </location>
</feature>
<evidence type="ECO:0000313" key="5">
    <source>
        <dbReference type="Proteomes" id="UP000002139"/>
    </source>
</evidence>
<dbReference type="EMBL" id="AM746676">
    <property type="protein sequence ID" value="CAN98681.1"/>
    <property type="molecule type" value="Genomic_DNA"/>
</dbReference>
<feature type="compositionally biased region" description="Polar residues" evidence="2">
    <location>
        <begin position="323"/>
        <end position="340"/>
    </location>
</feature>
<dbReference type="SUPFAM" id="SSF69255">
    <property type="entry name" value="gp5 N-terminal domain-like"/>
    <property type="match status" value="1"/>
</dbReference>
<dbReference type="Pfam" id="PF04717">
    <property type="entry name" value="Phage_base_V"/>
    <property type="match status" value="1"/>
</dbReference>